<sequence>MWWRQLWFPLGTRNLRAAPHRHVTNLRHRARSQRWLAFKDVQAHNCSVTSHESEHAMAWAEQIGKQSRRVRYRSGDGHTASISGFTTQRAADNYAADIETDQRRNA</sequence>
<proteinExistence type="predicted"/>
<evidence type="ECO:0000313" key="2">
    <source>
        <dbReference type="Proteomes" id="UP000597656"/>
    </source>
</evidence>
<dbReference type="EMBL" id="BMNC01000013">
    <property type="protein sequence ID" value="GGN15780.1"/>
    <property type="molecule type" value="Genomic_DNA"/>
</dbReference>
<gene>
    <name evidence="1" type="ORF">GCM10011609_65510</name>
</gene>
<protein>
    <recommendedName>
        <fullName evidence="3">AP2/ERF domain-containing protein</fullName>
    </recommendedName>
</protein>
<evidence type="ECO:0008006" key="3">
    <source>
        <dbReference type="Google" id="ProtNLM"/>
    </source>
</evidence>
<name>A0ABQ2IKT5_9PSEU</name>
<comment type="caution">
    <text evidence="1">The sequence shown here is derived from an EMBL/GenBank/DDBJ whole genome shotgun (WGS) entry which is preliminary data.</text>
</comment>
<organism evidence="1 2">
    <name type="scientific">Lentzea pudingi</name>
    <dbReference type="NCBI Taxonomy" id="1789439"/>
    <lineage>
        <taxon>Bacteria</taxon>
        <taxon>Bacillati</taxon>
        <taxon>Actinomycetota</taxon>
        <taxon>Actinomycetes</taxon>
        <taxon>Pseudonocardiales</taxon>
        <taxon>Pseudonocardiaceae</taxon>
        <taxon>Lentzea</taxon>
    </lineage>
</organism>
<accession>A0ABQ2IKT5</accession>
<reference evidence="2" key="1">
    <citation type="journal article" date="2019" name="Int. J. Syst. Evol. Microbiol.">
        <title>The Global Catalogue of Microorganisms (GCM) 10K type strain sequencing project: providing services to taxonomists for standard genome sequencing and annotation.</title>
        <authorList>
            <consortium name="The Broad Institute Genomics Platform"/>
            <consortium name="The Broad Institute Genome Sequencing Center for Infectious Disease"/>
            <person name="Wu L."/>
            <person name="Ma J."/>
        </authorList>
    </citation>
    <scope>NUCLEOTIDE SEQUENCE [LARGE SCALE GENOMIC DNA]</scope>
    <source>
        <strain evidence="2">CGMCC 4.7319</strain>
    </source>
</reference>
<keyword evidence="2" id="KW-1185">Reference proteome</keyword>
<dbReference type="Proteomes" id="UP000597656">
    <property type="component" value="Unassembled WGS sequence"/>
</dbReference>
<evidence type="ECO:0000313" key="1">
    <source>
        <dbReference type="EMBL" id="GGN15780.1"/>
    </source>
</evidence>